<evidence type="ECO:0000259" key="3">
    <source>
        <dbReference type="Pfam" id="PF06808"/>
    </source>
</evidence>
<dbReference type="AlphaFoldDB" id="A0A2G1QKG7"/>
<evidence type="ECO:0000256" key="2">
    <source>
        <dbReference type="SAM" id="Phobius"/>
    </source>
</evidence>
<keyword evidence="5" id="KW-1185">Reference proteome</keyword>
<keyword evidence="1" id="KW-0813">Transport</keyword>
<keyword evidence="1" id="KW-1003">Cell membrane</keyword>
<keyword evidence="2" id="KW-0472">Membrane</keyword>
<feature type="transmembrane region" description="Helical" evidence="2">
    <location>
        <begin position="21"/>
        <end position="39"/>
    </location>
</feature>
<feature type="transmembrane region" description="Helical" evidence="2">
    <location>
        <begin position="45"/>
        <end position="64"/>
    </location>
</feature>
<evidence type="ECO:0000313" key="5">
    <source>
        <dbReference type="Proteomes" id="UP000221168"/>
    </source>
</evidence>
<feature type="transmembrane region" description="Helical" evidence="2">
    <location>
        <begin position="409"/>
        <end position="431"/>
    </location>
</feature>
<keyword evidence="1" id="KW-0997">Cell inner membrane</keyword>
<feature type="transmembrane region" description="Helical" evidence="2">
    <location>
        <begin position="345"/>
        <end position="364"/>
    </location>
</feature>
<dbReference type="OrthoDB" id="9759894at2"/>
<name>A0A2G1QKG7_9HYPH</name>
<feature type="transmembrane region" description="Helical" evidence="2">
    <location>
        <begin position="186"/>
        <end position="210"/>
    </location>
</feature>
<feature type="transmembrane region" description="Helical" evidence="2">
    <location>
        <begin position="303"/>
        <end position="324"/>
    </location>
</feature>
<feature type="domain" description="TRAP C4-dicarboxylate transport system permease DctM subunit" evidence="3">
    <location>
        <begin position="120"/>
        <end position="558"/>
    </location>
</feature>
<dbReference type="Proteomes" id="UP000221168">
    <property type="component" value="Unassembled WGS sequence"/>
</dbReference>
<comment type="caution">
    <text evidence="4">The sequence shown here is derived from an EMBL/GenBank/DDBJ whole genome shotgun (WGS) entry which is preliminary data.</text>
</comment>
<feature type="transmembrane region" description="Helical" evidence="2">
    <location>
        <begin position="593"/>
        <end position="621"/>
    </location>
</feature>
<dbReference type="InterPro" id="IPR010656">
    <property type="entry name" value="DctM"/>
</dbReference>
<keyword evidence="2" id="KW-1133">Transmembrane helix</keyword>
<dbReference type="Pfam" id="PF06808">
    <property type="entry name" value="DctM"/>
    <property type="match status" value="1"/>
</dbReference>
<reference evidence="4 5" key="1">
    <citation type="submission" date="2017-10" db="EMBL/GenBank/DDBJ databases">
        <title>Sedimentibacterium mangrovi gen. nov., sp. nov., a novel member of family Phyllobacteriacea isolated from mangrove sediment.</title>
        <authorList>
            <person name="Liao H."/>
            <person name="Tian Y."/>
        </authorList>
    </citation>
    <scope>NUCLEOTIDE SEQUENCE [LARGE SCALE GENOMIC DNA]</scope>
    <source>
        <strain evidence="4 5">X9-2-2</strain>
    </source>
</reference>
<feature type="transmembrane region" description="Helical" evidence="2">
    <location>
        <begin position="493"/>
        <end position="514"/>
    </location>
</feature>
<gene>
    <name evidence="4" type="ORF">CSC94_16780</name>
</gene>
<protein>
    <submittedName>
        <fullName evidence="4">C4-dicarboxylate ABC transporter</fullName>
    </submittedName>
</protein>
<proteinExistence type="predicted"/>
<dbReference type="InterPro" id="IPR011853">
    <property type="entry name" value="TRAP_DctM-Dct_fused"/>
</dbReference>
<dbReference type="GO" id="GO:0022857">
    <property type="term" value="F:transmembrane transporter activity"/>
    <property type="evidence" value="ECO:0007669"/>
    <property type="project" value="UniProtKB-UniRule"/>
</dbReference>
<feature type="transmembrane region" description="Helical" evidence="2">
    <location>
        <begin position="437"/>
        <end position="462"/>
    </location>
</feature>
<comment type="subcellular location">
    <subcellularLocation>
        <location evidence="1">Cell inner membrane</location>
        <topology evidence="1">Multi-pass membrane protein</topology>
    </subcellularLocation>
</comment>
<feature type="transmembrane region" description="Helical" evidence="2">
    <location>
        <begin position="266"/>
        <end position="291"/>
    </location>
</feature>
<dbReference type="PANTHER" id="PTHR43849">
    <property type="entry name" value="BLL3936 PROTEIN"/>
    <property type="match status" value="1"/>
</dbReference>
<dbReference type="EMBL" id="PDVP01000011">
    <property type="protein sequence ID" value="PHP65969.1"/>
    <property type="molecule type" value="Genomic_DNA"/>
</dbReference>
<comment type="function">
    <text evidence="1">Part of the tripartite ATP-independent periplasmic (TRAP) transport system.</text>
</comment>
<feature type="transmembrane region" description="Helical" evidence="2">
    <location>
        <begin position="559"/>
        <end position="581"/>
    </location>
</feature>
<feature type="transmembrane region" description="Helical" evidence="2">
    <location>
        <begin position="526"/>
        <end position="547"/>
    </location>
</feature>
<feature type="transmembrane region" description="Helical" evidence="2">
    <location>
        <begin position="76"/>
        <end position="93"/>
    </location>
</feature>
<evidence type="ECO:0000256" key="1">
    <source>
        <dbReference type="RuleBase" id="RU369079"/>
    </source>
</evidence>
<sequence>MLNIFFDTGARRSPGGLVGHAVKAFAAGTAVWTVYAAAFSRADTLSLIMTFLSLMLALTFVLIGPTANSDRHKIPFYDWLFALLAAVTGVYFVSQADMIAQRITLLDPLSTADVTFATIILLLTIEAMRRTVGVGLTLIVLVFLAYNLFGDRLGGVLGHGEISYTHFLDIIVFTTDGLFGVPLRVAATYAFLFVLFGTTLSAAGGSIFFYNLAAYLTGKSPGGPAKIAVISSGLYGTISGSPTSDVVTTGAVTIPMMKKMGYRATFAGAVEVAASTGGSLLPPVMGAAAFIMAEYTGIDYVDIAFAALIPALLYYVPIYLQVHLRAKRNKLAGVDRSEIPTLRITMREGGLFIIPLAAITWALVDGYTPTYAAVYGVTAVFVVSLFRSRTRLSPAKIYNILAETSLRTVPVAGACAAAGLVIGGITMTGLASKFSALVFLLSGADLFSSLTIAALLTTLLGMGMPTPSAYILAAVLISPVMRSLGVADLPGHLFLLYFAVMSALTPPVAVAAYAASAIADENPLKIAAQSVKIAIGAFLIPFCFVYNHGLLLQGSVWEIVYTTINAVAGLVCVAIAVEGFWNRHLPVLVRLALFAAGLLFLAAGYLTAAIALALVGAAALVARMTARPPAMAAEPKAGE</sequence>
<accession>A0A2G1QKG7</accession>
<organism evidence="4 5">
    <name type="scientific">Zhengella mangrovi</name>
    <dbReference type="NCBI Taxonomy" id="1982044"/>
    <lineage>
        <taxon>Bacteria</taxon>
        <taxon>Pseudomonadati</taxon>
        <taxon>Pseudomonadota</taxon>
        <taxon>Alphaproteobacteria</taxon>
        <taxon>Hyphomicrobiales</taxon>
        <taxon>Notoacmeibacteraceae</taxon>
        <taxon>Zhengella</taxon>
    </lineage>
</organism>
<dbReference type="NCBIfam" id="TIGR02123">
    <property type="entry name" value="TRAP_fused"/>
    <property type="match status" value="1"/>
</dbReference>
<evidence type="ECO:0000313" key="4">
    <source>
        <dbReference type="EMBL" id="PHP65969.1"/>
    </source>
</evidence>
<dbReference type="GO" id="GO:0005886">
    <property type="term" value="C:plasma membrane"/>
    <property type="evidence" value="ECO:0007669"/>
    <property type="project" value="UniProtKB-SubCell"/>
</dbReference>
<feature type="transmembrane region" description="Helical" evidence="2">
    <location>
        <begin position="132"/>
        <end position="149"/>
    </location>
</feature>
<keyword evidence="2" id="KW-0812">Transmembrane</keyword>
<feature type="transmembrane region" description="Helical" evidence="2">
    <location>
        <begin position="370"/>
        <end position="388"/>
    </location>
</feature>
<dbReference type="PANTHER" id="PTHR43849:SF2">
    <property type="entry name" value="BLL3936 PROTEIN"/>
    <property type="match status" value="1"/>
</dbReference>
<feature type="transmembrane region" description="Helical" evidence="2">
    <location>
        <begin position="105"/>
        <end position="125"/>
    </location>
</feature>
<dbReference type="RefSeq" id="WP_099307520.1">
    <property type="nucleotide sequence ID" value="NZ_PDVP01000011.1"/>
</dbReference>